<proteinExistence type="inferred from homology"/>
<dbReference type="PANTHER" id="PTHR33619:SF3">
    <property type="entry name" value="POLYSACCHARIDE EXPORT PROTEIN GFCE-RELATED"/>
    <property type="match status" value="1"/>
</dbReference>
<dbReference type="GO" id="GO:0015159">
    <property type="term" value="F:polysaccharide transmembrane transporter activity"/>
    <property type="evidence" value="ECO:0007669"/>
    <property type="project" value="InterPro"/>
</dbReference>
<evidence type="ECO:0000256" key="5">
    <source>
        <dbReference type="ARBA" id="ARBA00022597"/>
    </source>
</evidence>
<dbReference type="Gene3D" id="3.30.1950.10">
    <property type="entry name" value="wza like domain"/>
    <property type="match status" value="1"/>
</dbReference>
<evidence type="ECO:0000259" key="15">
    <source>
        <dbReference type="Pfam" id="PF02563"/>
    </source>
</evidence>
<feature type="domain" description="Polysaccharide export protein N-terminal" evidence="15">
    <location>
        <begin position="43"/>
        <end position="135"/>
    </location>
</feature>
<accession>A0A2N3V1L8</accession>
<dbReference type="GO" id="GO:0015288">
    <property type="term" value="F:porin activity"/>
    <property type="evidence" value="ECO:0007669"/>
    <property type="project" value="UniProtKB-KW"/>
</dbReference>
<organism evidence="17 18">
    <name type="scientific">Pontibacter ramchanderi</name>
    <dbReference type="NCBI Taxonomy" id="1179743"/>
    <lineage>
        <taxon>Bacteria</taxon>
        <taxon>Pseudomonadati</taxon>
        <taxon>Bacteroidota</taxon>
        <taxon>Cytophagia</taxon>
        <taxon>Cytophagales</taxon>
        <taxon>Hymenobacteraceae</taxon>
        <taxon>Pontibacter</taxon>
    </lineage>
</organism>
<evidence type="ECO:0000256" key="2">
    <source>
        <dbReference type="ARBA" id="ARBA00009450"/>
    </source>
</evidence>
<dbReference type="Gene3D" id="3.10.560.10">
    <property type="entry name" value="Outer membrane lipoprotein wza domain like"/>
    <property type="match status" value="1"/>
</dbReference>
<keyword evidence="12" id="KW-0564">Palmitate</keyword>
<keyword evidence="18" id="KW-1185">Reference proteome</keyword>
<keyword evidence="9" id="KW-0406">Ion transport</keyword>
<gene>
    <name evidence="17" type="ORF">BD749_0459</name>
</gene>
<dbReference type="EMBL" id="PJMU01000001">
    <property type="protein sequence ID" value="PKV75517.1"/>
    <property type="molecule type" value="Genomic_DNA"/>
</dbReference>
<dbReference type="GO" id="GO:0046930">
    <property type="term" value="C:pore complex"/>
    <property type="evidence" value="ECO:0007669"/>
    <property type="project" value="UniProtKB-KW"/>
</dbReference>
<dbReference type="Proteomes" id="UP000233782">
    <property type="component" value="Unassembled WGS sequence"/>
</dbReference>
<comment type="similarity">
    <text evidence="2">Belongs to the BexD/CtrA/VexA family.</text>
</comment>
<evidence type="ECO:0000259" key="16">
    <source>
        <dbReference type="Pfam" id="PF22461"/>
    </source>
</evidence>
<keyword evidence="4" id="KW-1134">Transmembrane beta strand</keyword>
<evidence type="ECO:0000256" key="6">
    <source>
        <dbReference type="ARBA" id="ARBA00022692"/>
    </source>
</evidence>
<dbReference type="Pfam" id="PF22461">
    <property type="entry name" value="SLBB_2"/>
    <property type="match status" value="1"/>
</dbReference>
<evidence type="ECO:0000256" key="14">
    <source>
        <dbReference type="ARBA" id="ARBA00023288"/>
    </source>
</evidence>
<reference evidence="17 18" key="1">
    <citation type="submission" date="2017-12" db="EMBL/GenBank/DDBJ databases">
        <title>Genomic Encyclopedia of Type Strains, Phase III (KMG-III): the genomes of soil and plant-associated and newly described type strains.</title>
        <authorList>
            <person name="Whitman W."/>
        </authorList>
    </citation>
    <scope>NUCLEOTIDE SEQUENCE [LARGE SCALE GENOMIC DNA]</scope>
    <source>
        <strain evidence="17 18">LP43</strain>
    </source>
</reference>
<evidence type="ECO:0000256" key="8">
    <source>
        <dbReference type="ARBA" id="ARBA00023047"/>
    </source>
</evidence>
<keyword evidence="6" id="KW-0812">Transmembrane</keyword>
<keyword evidence="3" id="KW-0813">Transport</keyword>
<keyword evidence="13" id="KW-0998">Cell outer membrane</keyword>
<evidence type="ECO:0000256" key="10">
    <source>
        <dbReference type="ARBA" id="ARBA00023114"/>
    </source>
</evidence>
<dbReference type="InterPro" id="IPR049712">
    <property type="entry name" value="Poly_export"/>
</dbReference>
<evidence type="ECO:0000256" key="3">
    <source>
        <dbReference type="ARBA" id="ARBA00022448"/>
    </source>
</evidence>
<dbReference type="Pfam" id="PF02563">
    <property type="entry name" value="Poly_export"/>
    <property type="match status" value="1"/>
</dbReference>
<keyword evidence="11" id="KW-0472">Membrane</keyword>
<dbReference type="GO" id="GO:0006811">
    <property type="term" value="P:monoatomic ion transport"/>
    <property type="evidence" value="ECO:0007669"/>
    <property type="project" value="UniProtKB-KW"/>
</dbReference>
<keyword evidence="5" id="KW-0762">Sugar transport</keyword>
<dbReference type="PANTHER" id="PTHR33619">
    <property type="entry name" value="POLYSACCHARIDE EXPORT PROTEIN GFCE-RELATED"/>
    <property type="match status" value="1"/>
</dbReference>
<keyword evidence="7" id="KW-0732">Signal</keyword>
<comment type="subcellular location">
    <subcellularLocation>
        <location evidence="1">Cell outer membrane</location>
        <topology evidence="1">Multi-pass membrane protein</topology>
    </subcellularLocation>
</comment>
<comment type="caution">
    <text evidence="17">The sequence shown here is derived from an EMBL/GenBank/DDBJ whole genome shotgun (WGS) entry which is preliminary data.</text>
</comment>
<dbReference type="RefSeq" id="WP_101442745.1">
    <property type="nucleotide sequence ID" value="NZ_PJMU01000001.1"/>
</dbReference>
<keyword evidence="10" id="KW-0626">Porin</keyword>
<evidence type="ECO:0000256" key="4">
    <source>
        <dbReference type="ARBA" id="ARBA00022452"/>
    </source>
</evidence>
<dbReference type="OrthoDB" id="662756at2"/>
<dbReference type="GO" id="GO:0009279">
    <property type="term" value="C:cell outer membrane"/>
    <property type="evidence" value="ECO:0007669"/>
    <property type="project" value="UniProtKB-SubCell"/>
</dbReference>
<feature type="domain" description="SLBB" evidence="16">
    <location>
        <begin position="140"/>
        <end position="219"/>
    </location>
</feature>
<dbReference type="PROSITE" id="PS51257">
    <property type="entry name" value="PROKAR_LIPOPROTEIN"/>
    <property type="match status" value="1"/>
</dbReference>
<evidence type="ECO:0000313" key="17">
    <source>
        <dbReference type="EMBL" id="PKV75517.1"/>
    </source>
</evidence>
<dbReference type="InterPro" id="IPR003715">
    <property type="entry name" value="Poly_export_N"/>
</dbReference>
<name>A0A2N3V1L8_9BACT</name>
<keyword evidence="8" id="KW-0625">Polysaccharide transport</keyword>
<evidence type="ECO:0000256" key="12">
    <source>
        <dbReference type="ARBA" id="ARBA00023139"/>
    </source>
</evidence>
<keyword evidence="14" id="KW-0449">Lipoprotein</keyword>
<evidence type="ECO:0000256" key="11">
    <source>
        <dbReference type="ARBA" id="ARBA00023136"/>
    </source>
</evidence>
<evidence type="ECO:0000256" key="1">
    <source>
        <dbReference type="ARBA" id="ARBA00004571"/>
    </source>
</evidence>
<sequence>MKAITLYVIFLLSIASCSPRNLTYLSDLHQEITLSEAIVNDVDPKIQPNDLLNITITSLSAESNILFNRGVIQTGSSGSSESSLKTTGYLVDKSGDITLPVLGKVKLAGLTKDQAAEKLVFELGKYARDPIININFLNFKVTVIGEVNNPSTFTVPSERINVFEALGLAGDMTAYGKRDNVLLIREQDGERTTTRINLNNKDVLQSPYFYLQQNDIIYVEPDRVRAVQVSSGRSNMQYGLSIGLALVSVVTLLVTQVF</sequence>
<dbReference type="AlphaFoldDB" id="A0A2N3V1L8"/>
<evidence type="ECO:0000256" key="9">
    <source>
        <dbReference type="ARBA" id="ARBA00023065"/>
    </source>
</evidence>
<protein>
    <submittedName>
        <fullName evidence="17">Polysaccharide export outer membrane protein</fullName>
    </submittedName>
</protein>
<dbReference type="InterPro" id="IPR054765">
    <property type="entry name" value="SLBB_dom"/>
</dbReference>
<evidence type="ECO:0000256" key="7">
    <source>
        <dbReference type="ARBA" id="ARBA00022729"/>
    </source>
</evidence>
<evidence type="ECO:0000313" key="18">
    <source>
        <dbReference type="Proteomes" id="UP000233782"/>
    </source>
</evidence>
<evidence type="ECO:0000256" key="13">
    <source>
        <dbReference type="ARBA" id="ARBA00023237"/>
    </source>
</evidence>